<dbReference type="Pfam" id="PF00004">
    <property type="entry name" value="AAA"/>
    <property type="match status" value="1"/>
</dbReference>
<protein>
    <submittedName>
        <fullName evidence="11">Chromosome transmission fidelity protein 18</fullName>
    </submittedName>
</protein>
<dbReference type="SUPFAM" id="SSF52540">
    <property type="entry name" value="P-loop containing nucleoside triphosphate hydrolases"/>
    <property type="match status" value="1"/>
</dbReference>
<feature type="region of interest" description="Disordered" evidence="9">
    <location>
        <begin position="175"/>
        <end position="194"/>
    </location>
</feature>
<name>A0AAF0EZA0_9BASI</name>
<dbReference type="EMBL" id="CP119882">
    <property type="protein sequence ID" value="WFD36956.1"/>
    <property type="molecule type" value="Genomic_DNA"/>
</dbReference>
<organism evidence="11 12">
    <name type="scientific">Malassezia cuniculi</name>
    <dbReference type="NCBI Taxonomy" id="948313"/>
    <lineage>
        <taxon>Eukaryota</taxon>
        <taxon>Fungi</taxon>
        <taxon>Dikarya</taxon>
        <taxon>Basidiomycota</taxon>
        <taxon>Ustilaginomycotina</taxon>
        <taxon>Malasseziomycetes</taxon>
        <taxon>Malasseziales</taxon>
        <taxon>Malasseziaceae</taxon>
        <taxon>Malassezia</taxon>
    </lineage>
</organism>
<dbReference type="GO" id="GO:0005634">
    <property type="term" value="C:nucleus"/>
    <property type="evidence" value="ECO:0007669"/>
    <property type="project" value="UniProtKB-SubCell"/>
</dbReference>
<comment type="subcellular location">
    <subcellularLocation>
        <location evidence="1">Nucleus</location>
    </subcellularLocation>
</comment>
<proteinExistence type="inferred from homology"/>
<evidence type="ECO:0000256" key="9">
    <source>
        <dbReference type="SAM" id="MobiDB-lite"/>
    </source>
</evidence>
<dbReference type="Gene3D" id="1.10.8.60">
    <property type="match status" value="1"/>
</dbReference>
<dbReference type="Gene3D" id="3.40.50.300">
    <property type="entry name" value="P-loop containing nucleotide triphosphate hydrolases"/>
    <property type="match status" value="1"/>
</dbReference>
<sequence length="768" mass="85984">MPPRTWRPDTDPGPDPEDELDALLEEEELIAREYAQHVAQEVPHSAHQDDEPEPDALFLGEEPASPRPQQPEACEPGGVRDDSVHATESTVHARPPTRTGAAAQRFAASASRSGVPKYIPAEPLFAVTTSGVPVTIPRRRRLRGWQPERVSFDDYADAELLERPLHQVMERLEHVPQTRRQPKASKNTEGPMWVDKYRPQNFSELLGDERVHRNALRWLKEWDPCVFNREAPRQRGPKDEDVPRDPYGRPAERVLLISGPPGLGKTTLAHVIAHQAGYRVYELNASDTRSAAGVDERVRMALESDSLRGEGRPTLVVIDEIDGATGGSEGGGSDGFVRALVRLIERGKGAPERKFRGQMAPGPHVGRSRRKTPKPLLRPIICICNDLYAPALRTLRQHARILRYNKSPPALIARRLSEICAREQLKCDTRSLMLLSDLTNGDIRSCLHALQMIHAADGQVNEKTISDAAVGIKDSAISMNSLWEQLFRNVNTRTAAYLKGQLKRATGGTNAAQQKNAHQALLHEIISYGEYDKLALACFEHYLHLRVPDDGWSRYAQIHEWLHFSQSISQRAWGGSGAGSHELFAFQPYTFLPWHMLFANIANPLPDQPPRADYETQSRASPESREALQALVSLMIDLGFSFQPSRTEDGVLVQRLEPALDLFGQFGDAKCDVGPPRHGVRQHVQREIETETERRRRVHESTQEAAKSEAAEQPKKLVNVDFFGRPVESSVPEATSTQEAAAALRVFYRYHEGYSNAVRKGIKLRDLL</sequence>
<dbReference type="SMART" id="SM00382">
    <property type="entry name" value="AAA"/>
    <property type="match status" value="1"/>
</dbReference>
<evidence type="ECO:0000313" key="12">
    <source>
        <dbReference type="Proteomes" id="UP001219933"/>
    </source>
</evidence>
<comment type="similarity">
    <text evidence="8">Belongs to the activator 1 small subunits family. CTF18 subfamily.</text>
</comment>
<evidence type="ECO:0000313" key="11">
    <source>
        <dbReference type="EMBL" id="WFD36956.1"/>
    </source>
</evidence>
<accession>A0AAF0EZA0</accession>
<dbReference type="InterPro" id="IPR027417">
    <property type="entry name" value="P-loop_NTPase"/>
</dbReference>
<dbReference type="GO" id="GO:0003677">
    <property type="term" value="F:DNA binding"/>
    <property type="evidence" value="ECO:0007669"/>
    <property type="project" value="UniProtKB-KW"/>
</dbReference>
<feature type="region of interest" description="Disordered" evidence="9">
    <location>
        <begin position="33"/>
        <end position="105"/>
    </location>
</feature>
<evidence type="ECO:0000256" key="3">
    <source>
        <dbReference type="ARBA" id="ARBA00022741"/>
    </source>
</evidence>
<keyword evidence="3" id="KW-0547">Nucleotide-binding</keyword>
<dbReference type="GO" id="GO:0006260">
    <property type="term" value="P:DNA replication"/>
    <property type="evidence" value="ECO:0007669"/>
    <property type="project" value="UniProtKB-KW"/>
</dbReference>
<feature type="region of interest" description="Disordered" evidence="9">
    <location>
        <begin position="353"/>
        <end position="372"/>
    </location>
</feature>
<dbReference type="CDD" id="cd18140">
    <property type="entry name" value="HLD_clamp_RFC"/>
    <property type="match status" value="1"/>
</dbReference>
<feature type="region of interest" description="Disordered" evidence="9">
    <location>
        <begin position="688"/>
        <end position="712"/>
    </location>
</feature>
<dbReference type="InterPro" id="IPR053016">
    <property type="entry name" value="CTF18-RFC_complex"/>
</dbReference>
<dbReference type="InterPro" id="IPR003959">
    <property type="entry name" value="ATPase_AAA_core"/>
</dbReference>
<evidence type="ECO:0000256" key="5">
    <source>
        <dbReference type="ARBA" id="ARBA00023125"/>
    </source>
</evidence>
<feature type="domain" description="AAA+ ATPase" evidence="10">
    <location>
        <begin position="251"/>
        <end position="405"/>
    </location>
</feature>
<keyword evidence="6" id="KW-0539">Nucleus</keyword>
<evidence type="ECO:0000256" key="6">
    <source>
        <dbReference type="ARBA" id="ARBA00023242"/>
    </source>
</evidence>
<dbReference type="GO" id="GO:0005524">
    <property type="term" value="F:ATP binding"/>
    <property type="evidence" value="ECO:0007669"/>
    <property type="project" value="UniProtKB-KW"/>
</dbReference>
<dbReference type="PANTHER" id="PTHR46765:SF1">
    <property type="entry name" value="P-LOOP CONTAINING NUCLEOSIDE TRIPHOSPHATE HYDROLASES SUPERFAMILY PROTEIN"/>
    <property type="match status" value="1"/>
</dbReference>
<dbReference type="InterPro" id="IPR003593">
    <property type="entry name" value="AAA+_ATPase"/>
</dbReference>
<dbReference type="InterPro" id="IPR047854">
    <property type="entry name" value="RFC_lid"/>
</dbReference>
<evidence type="ECO:0000259" key="10">
    <source>
        <dbReference type="SMART" id="SM00382"/>
    </source>
</evidence>
<evidence type="ECO:0000256" key="1">
    <source>
        <dbReference type="ARBA" id="ARBA00004123"/>
    </source>
</evidence>
<keyword evidence="2" id="KW-0235">DNA replication</keyword>
<dbReference type="AlphaFoldDB" id="A0AAF0EZA0"/>
<evidence type="ECO:0000256" key="7">
    <source>
        <dbReference type="ARBA" id="ARBA00023306"/>
    </source>
</evidence>
<gene>
    <name evidence="11" type="primary">ctf18</name>
    <name evidence="11" type="ORF">MCUN1_003848</name>
</gene>
<dbReference type="GO" id="GO:0016887">
    <property type="term" value="F:ATP hydrolysis activity"/>
    <property type="evidence" value="ECO:0007669"/>
    <property type="project" value="InterPro"/>
</dbReference>
<evidence type="ECO:0000256" key="2">
    <source>
        <dbReference type="ARBA" id="ARBA00022705"/>
    </source>
</evidence>
<dbReference type="CDD" id="cd00009">
    <property type="entry name" value="AAA"/>
    <property type="match status" value="1"/>
</dbReference>
<dbReference type="Proteomes" id="UP001219933">
    <property type="component" value="Chromosome 6"/>
</dbReference>
<keyword evidence="7" id="KW-0131">Cell cycle</keyword>
<evidence type="ECO:0000256" key="8">
    <source>
        <dbReference type="ARBA" id="ARBA00043975"/>
    </source>
</evidence>
<keyword evidence="5" id="KW-0238">DNA-binding</keyword>
<dbReference type="PANTHER" id="PTHR46765">
    <property type="entry name" value="P-LOOP CONTAINING NUCLEOSIDE TRIPHOSPHATE HYDROLASES SUPERFAMILY PROTEIN"/>
    <property type="match status" value="1"/>
</dbReference>
<keyword evidence="12" id="KW-1185">Reference proteome</keyword>
<evidence type="ECO:0000256" key="4">
    <source>
        <dbReference type="ARBA" id="ARBA00022840"/>
    </source>
</evidence>
<keyword evidence="4" id="KW-0067">ATP-binding</keyword>
<reference evidence="11" key="1">
    <citation type="submission" date="2023-03" db="EMBL/GenBank/DDBJ databases">
        <title>Mating type loci evolution in Malassezia.</title>
        <authorList>
            <person name="Coelho M.A."/>
        </authorList>
    </citation>
    <scope>NUCLEOTIDE SEQUENCE</scope>
    <source>
        <strain evidence="11">CBS 11721</strain>
    </source>
</reference>